<organism evidence="2 3">
    <name type="scientific">Actinopolymorpha pittospori</name>
    <dbReference type="NCBI Taxonomy" id="648752"/>
    <lineage>
        <taxon>Bacteria</taxon>
        <taxon>Bacillati</taxon>
        <taxon>Actinomycetota</taxon>
        <taxon>Actinomycetes</taxon>
        <taxon>Propionibacteriales</taxon>
        <taxon>Actinopolymorphaceae</taxon>
        <taxon>Actinopolymorpha</taxon>
    </lineage>
</organism>
<dbReference type="PANTHER" id="PTHR43649">
    <property type="entry name" value="ARABINOSE-BINDING PROTEIN-RELATED"/>
    <property type="match status" value="1"/>
</dbReference>
<reference evidence="2" key="1">
    <citation type="submission" date="2020-10" db="EMBL/GenBank/DDBJ databases">
        <title>Sequencing the genomes of 1000 actinobacteria strains.</title>
        <authorList>
            <person name="Klenk H.-P."/>
        </authorList>
    </citation>
    <scope>NUCLEOTIDE SEQUENCE</scope>
    <source>
        <strain evidence="2">DSM 45354</strain>
    </source>
</reference>
<evidence type="ECO:0008006" key="4">
    <source>
        <dbReference type="Google" id="ProtNLM"/>
    </source>
</evidence>
<dbReference type="SUPFAM" id="SSF53850">
    <property type="entry name" value="Periplasmic binding protein-like II"/>
    <property type="match status" value="1"/>
</dbReference>
<name>A0A927RQL6_9ACTN</name>
<protein>
    <recommendedName>
        <fullName evidence="4">Multiple sugar transport system substrate-binding protein</fullName>
    </recommendedName>
</protein>
<dbReference type="Proteomes" id="UP000638648">
    <property type="component" value="Unassembled WGS sequence"/>
</dbReference>
<evidence type="ECO:0000313" key="2">
    <source>
        <dbReference type="EMBL" id="MBE1613216.1"/>
    </source>
</evidence>
<dbReference type="InterPro" id="IPR050490">
    <property type="entry name" value="Bact_solute-bd_prot1"/>
</dbReference>
<keyword evidence="1" id="KW-0732">Signal</keyword>
<evidence type="ECO:0000313" key="3">
    <source>
        <dbReference type="Proteomes" id="UP000638648"/>
    </source>
</evidence>
<dbReference type="EMBL" id="JADBEM010000001">
    <property type="protein sequence ID" value="MBE1613216.1"/>
    <property type="molecule type" value="Genomic_DNA"/>
</dbReference>
<gene>
    <name evidence="2" type="ORF">HEB94_010064</name>
</gene>
<dbReference type="RefSeq" id="WP_192756125.1">
    <property type="nucleotide sequence ID" value="NZ_BAABJL010000160.1"/>
</dbReference>
<dbReference type="AlphaFoldDB" id="A0A927RQL6"/>
<sequence length="572" mass="62119">MAEATTTDSRRQAWRGTLTRRSALRAFAAGGVWLAGGAVLSGCQRETSGGSSSEVTLKIGGATGAEPYPVMPSAAIQKKDANAKGYAEALTSWLDDNPGVKLTHIKADVQNTDALVASIGGGTAPDLFIGNVLGSWGTGPIRDAFVQGLAADVTDLASKYGFAKKLNPVVKPAWDFWAVDGKRFGLPYEYSGAGQGLYYRRDFLEAAGIEDIPFDHTWTWSRVREIAKATTAGDRKGIALVNWNFWAPLSANGHGLLTQLPAPDQKWHWKADYATYRDTWVKAVELFRGMLYTDQSVRTDITFTDQQASDAFGRAQVGMWMGNPAALTHSPNDPSMSKFVSLNKKPYEEVVSWIPVPYGDQGYFDGTARYSAAMISFRPDADDAVLDKAVSLHAYMMGPGLTTQMKVINDQTKDLRNVYGGYVGGSMIPTNTMIPIFAESLTDLPGSAEEAWGKSIVDAYSAGTKLAPTPPRELFFPAEQNPGPSGTASDDAINRFAFERSGVDVAADFAKLERTLNKTYGSFSSSIEADTFSAAAKKYYGELDKLFREEATEFHTEVYGPWYSDKVLPALN</sequence>
<proteinExistence type="predicted"/>
<dbReference type="Gene3D" id="3.40.190.10">
    <property type="entry name" value="Periplasmic binding protein-like II"/>
    <property type="match status" value="1"/>
</dbReference>
<keyword evidence="3" id="KW-1185">Reference proteome</keyword>
<evidence type="ECO:0000256" key="1">
    <source>
        <dbReference type="ARBA" id="ARBA00022729"/>
    </source>
</evidence>
<comment type="caution">
    <text evidence="2">The sequence shown here is derived from an EMBL/GenBank/DDBJ whole genome shotgun (WGS) entry which is preliminary data.</text>
</comment>
<dbReference type="PANTHER" id="PTHR43649:SF33">
    <property type="entry name" value="POLYGALACTURONAN_RHAMNOGALACTURONAN-BINDING PROTEIN YTCQ"/>
    <property type="match status" value="1"/>
</dbReference>
<accession>A0A927RQL6</accession>